<organism evidence="2 3">
    <name type="scientific">Chitinophaga silvatica</name>
    <dbReference type="NCBI Taxonomy" id="2282649"/>
    <lineage>
        <taxon>Bacteria</taxon>
        <taxon>Pseudomonadati</taxon>
        <taxon>Bacteroidota</taxon>
        <taxon>Chitinophagia</taxon>
        <taxon>Chitinophagales</taxon>
        <taxon>Chitinophagaceae</taxon>
        <taxon>Chitinophaga</taxon>
    </lineage>
</organism>
<dbReference type="InterPro" id="IPR053164">
    <property type="entry name" value="IS1016-like_transposase"/>
</dbReference>
<dbReference type="Pfam" id="PF12760">
    <property type="entry name" value="Zn_ribbon_IS1595"/>
    <property type="match status" value="1"/>
</dbReference>
<accession>A0A3E1Y730</accession>
<evidence type="ECO:0000313" key="3">
    <source>
        <dbReference type="Proteomes" id="UP000260644"/>
    </source>
</evidence>
<dbReference type="RefSeq" id="WP_116977447.1">
    <property type="nucleotide sequence ID" value="NZ_QPMM01000010.1"/>
</dbReference>
<dbReference type="PANTHER" id="PTHR47163">
    <property type="entry name" value="DDE_TNP_IS1595 DOMAIN-CONTAINING PROTEIN"/>
    <property type="match status" value="1"/>
</dbReference>
<comment type="caution">
    <text evidence="2">The sequence shown here is derived from an EMBL/GenBank/DDBJ whole genome shotgun (WGS) entry which is preliminary data.</text>
</comment>
<protein>
    <submittedName>
        <fullName evidence="2">IS1595 family transposase</fullName>
    </submittedName>
</protein>
<dbReference type="AlphaFoldDB" id="A0A3E1Y730"/>
<dbReference type="OrthoDB" id="9783459at2"/>
<evidence type="ECO:0000313" key="2">
    <source>
        <dbReference type="EMBL" id="RFS20729.1"/>
    </source>
</evidence>
<dbReference type="InterPro" id="IPR024445">
    <property type="entry name" value="Tnp_ISXO2-like"/>
</dbReference>
<gene>
    <name evidence="2" type="ORF">DVR12_19420</name>
</gene>
<dbReference type="Proteomes" id="UP000260644">
    <property type="component" value="Unassembled WGS sequence"/>
</dbReference>
<dbReference type="PANTHER" id="PTHR47163:SF2">
    <property type="entry name" value="SI:DKEY-17M8.2"/>
    <property type="match status" value="1"/>
</dbReference>
<evidence type="ECO:0000259" key="1">
    <source>
        <dbReference type="SMART" id="SM01126"/>
    </source>
</evidence>
<feature type="domain" description="ISXO2-like transposase" evidence="1">
    <location>
        <begin position="129"/>
        <end position="269"/>
    </location>
</feature>
<dbReference type="NCBIfam" id="NF033547">
    <property type="entry name" value="transpos_IS1595"/>
    <property type="match status" value="1"/>
</dbReference>
<keyword evidence="3" id="KW-1185">Reference proteome</keyword>
<dbReference type="EMBL" id="QPMM01000010">
    <property type="protein sequence ID" value="RFS20729.1"/>
    <property type="molecule type" value="Genomic_DNA"/>
</dbReference>
<dbReference type="Pfam" id="PF12762">
    <property type="entry name" value="DDE_Tnp_IS1595"/>
    <property type="match status" value="1"/>
</dbReference>
<reference evidence="2 3" key="1">
    <citation type="submission" date="2018-07" db="EMBL/GenBank/DDBJ databases">
        <title>Chitinophaga K2CV101002-2 sp. nov., isolated from a monsoon evergreen broad-leaved forest soil.</title>
        <authorList>
            <person name="Lv Y."/>
        </authorList>
    </citation>
    <scope>NUCLEOTIDE SEQUENCE [LARGE SCALE GENOMIC DNA]</scope>
    <source>
        <strain evidence="2 3">GDMCC 1.1288</strain>
    </source>
</reference>
<proteinExistence type="predicted"/>
<name>A0A3E1Y730_9BACT</name>
<sequence>MTQKFTSLIEFLDQFKDDEDCREYLKQLRWKGVPECPHCKSTKIYEYQSRPVYKCVECKRQFRVTTGTIFESSNLPIRKWFLAMYLLSSNKKGISSLQLARELKITQKSAWYLAHKIREMLNNKAVLKKLRGVVEVDETYVGGKRRGSKRGRGAEHKTPVFGMLERNGTLRIMPVGKVNGKTLKGLICGNVVRGSTIMSDEFRAYNGLNKFYIHKVVQHGIKEYVNGDAHVNSLEGAWSLLKRSIRGIYHRPSRKYLDNYCGEFEFKYNTRKKCIEVRFTELLKCSKIRVKNIDITGYFPDT</sequence>
<dbReference type="InterPro" id="IPR024442">
    <property type="entry name" value="Transposase_Zn_ribbon"/>
</dbReference>
<dbReference type="SMART" id="SM01126">
    <property type="entry name" value="DDE_Tnp_IS1595"/>
    <property type="match status" value="1"/>
</dbReference>